<keyword evidence="6" id="KW-0646">Protease inhibitor</keyword>
<dbReference type="PROSITE" id="PS51870">
    <property type="entry name" value="APP_E2"/>
    <property type="match status" value="1"/>
</dbReference>
<feature type="domain" description="E1" evidence="30">
    <location>
        <begin position="29"/>
        <end position="190"/>
    </location>
</feature>
<dbReference type="GO" id="GO:0010604">
    <property type="term" value="P:positive regulation of macromolecule metabolic process"/>
    <property type="evidence" value="ECO:0007669"/>
    <property type="project" value="UniProtKB-ARBA"/>
</dbReference>
<dbReference type="Pfam" id="PF12924">
    <property type="entry name" value="APP_Cu_bd"/>
    <property type="match status" value="1"/>
</dbReference>
<evidence type="ECO:0000256" key="13">
    <source>
        <dbReference type="ARBA" id="ARBA00022989"/>
    </source>
</evidence>
<dbReference type="PANTHER" id="PTHR23103:SF7">
    <property type="entry name" value="AMYLOID-BETA PRECURSOR PROTEIN"/>
    <property type="match status" value="1"/>
</dbReference>
<proteinExistence type="inferred from homology"/>
<dbReference type="Gene3D" id="3.90.570.10">
    <property type="entry name" value="Amyloidogenic glycoprotein, heparin-binding domain"/>
    <property type="match status" value="1"/>
</dbReference>
<evidence type="ECO:0000256" key="1">
    <source>
        <dbReference type="ARBA" id="ARBA00004273"/>
    </source>
</evidence>
<keyword evidence="10" id="KW-0375">Hydrogen ion transport</keyword>
<dbReference type="InterPro" id="IPR036880">
    <property type="entry name" value="Kunitz_BPTI_sf"/>
</dbReference>
<keyword evidence="25" id="KW-1003">Cell membrane</keyword>
<dbReference type="GO" id="GO:0045259">
    <property type="term" value="C:proton-transporting ATP synthase complex"/>
    <property type="evidence" value="ECO:0007669"/>
    <property type="project" value="UniProtKB-KW"/>
</dbReference>
<dbReference type="FunFam" id="3.90.570.10:FF:000001">
    <property type="entry name" value="Amyloid beta A4 protein"/>
    <property type="match status" value="1"/>
</dbReference>
<feature type="region of interest" description="GFLD subdomain" evidence="24">
    <location>
        <begin position="29"/>
        <end position="124"/>
    </location>
</feature>
<dbReference type="GO" id="GO:0005102">
    <property type="term" value="F:signaling receptor binding"/>
    <property type="evidence" value="ECO:0007669"/>
    <property type="project" value="TreeGrafter"/>
</dbReference>
<comment type="caution">
    <text evidence="24">Lacks conserved residue(s) required for the propagation of feature annotation.</text>
</comment>
<evidence type="ECO:0000256" key="7">
    <source>
        <dbReference type="ARBA" id="ARBA00022692"/>
    </source>
</evidence>
<dbReference type="InterPro" id="IPR008155">
    <property type="entry name" value="Amyloid_glyco"/>
</dbReference>
<evidence type="ECO:0000256" key="10">
    <source>
        <dbReference type="ARBA" id="ARBA00022781"/>
    </source>
</evidence>
<feature type="domain" description="E2" evidence="31">
    <location>
        <begin position="365"/>
        <end position="556"/>
    </location>
</feature>
<evidence type="ECO:0000256" key="2">
    <source>
        <dbReference type="ARBA" id="ARBA00004479"/>
    </source>
</evidence>
<feature type="coiled-coil region" evidence="26">
    <location>
        <begin position="390"/>
        <end position="450"/>
    </location>
</feature>
<keyword evidence="13 25" id="KW-1133">Transmembrane helix</keyword>
<dbReference type="Pfam" id="PF00014">
    <property type="entry name" value="Kunitz_BPTI"/>
    <property type="match status" value="1"/>
</dbReference>
<dbReference type="SMART" id="SM00006">
    <property type="entry name" value="A4_EXTRA"/>
    <property type="match status" value="1"/>
</dbReference>
<comment type="function">
    <text evidence="21">Functional neuronal receptor which couples to intracellular signaling pathway through the GTP-binding protein G(O).</text>
</comment>
<dbReference type="FunFam" id="1.20.120.770:FF:000001">
    <property type="entry name" value="Amyloid beta A4 protein-like isoform 1"/>
    <property type="match status" value="1"/>
</dbReference>
<feature type="signal peptide" evidence="28">
    <location>
        <begin position="1"/>
        <end position="18"/>
    </location>
</feature>
<dbReference type="Ensembl" id="ENSCCRT00010099193.1">
    <property type="protein sequence ID" value="ENSCCRP00010089466.1"/>
    <property type="gene ID" value="ENSCCRG00010037967.1"/>
</dbReference>
<dbReference type="PRINTS" id="PR00204">
    <property type="entry name" value="BETAAMYLOID"/>
</dbReference>
<dbReference type="AlphaFoldDB" id="A0A8C1NAN2"/>
<dbReference type="InterPro" id="IPR015849">
    <property type="entry name" value="Amyloid_glyco_heparin-bd"/>
</dbReference>
<dbReference type="InterPro" id="IPR020901">
    <property type="entry name" value="Prtase_inh_Kunz-CS"/>
</dbReference>
<keyword evidence="18 25" id="KW-0472">Membrane</keyword>
<keyword evidence="14" id="KW-0186">Copper</keyword>
<dbReference type="InterPro" id="IPR024329">
    <property type="entry name" value="Amyloid_glyco_E2_domain"/>
</dbReference>
<dbReference type="GO" id="GO:0005798">
    <property type="term" value="C:Golgi-associated vesicle"/>
    <property type="evidence" value="ECO:0007669"/>
    <property type="project" value="UniProtKB-UniRule"/>
</dbReference>
<evidence type="ECO:0000256" key="19">
    <source>
        <dbReference type="ARBA" id="ARBA00023157"/>
    </source>
</evidence>
<accession>A0A8C1NAN2</accession>
<dbReference type="Gene3D" id="6.10.250.1670">
    <property type="match status" value="1"/>
</dbReference>
<dbReference type="Pfam" id="PF05511">
    <property type="entry name" value="ATP-synt_F6"/>
    <property type="match status" value="1"/>
</dbReference>
<evidence type="ECO:0000256" key="18">
    <source>
        <dbReference type="ARBA" id="ARBA00023136"/>
    </source>
</evidence>
<dbReference type="Gene3D" id="4.10.410.10">
    <property type="entry name" value="Pancreatic trypsin inhibitor Kunitz domain"/>
    <property type="match status" value="1"/>
</dbReference>
<comment type="subunit">
    <text evidence="23">Component of the ATP synthase complex composed at least of ATP5F1A/subunit alpha, ATP5F1B/subunit beta, ATP5MC1/subunit c (homooctomer), MT-ATP6/subunit a, MT-ATP8/subunit 8, ATP5ME/subunit e, ATP5MF/subunit f, ATP5MG/subunit g, ATP5MK/subunit k, ATP5MJ/subunit j, ATP5F1C/subunit gamma, ATP5F1D/subunit delta, ATP5F1E/subunit epsilon, ATP5PF/subunit F6, ATP5PB/subunit b, ATP5PD/subunit d, ATP5PO/subunit OSCP. ATP synthase complex consists of a soluble F(1) head domain (subunits alpha(3) and beta(3)) - the catalytic core - and a membrane F(0) domain - the membrane proton channel (subunits c, a, 8, e, f, g, k and j). These two domains are linked by a central stalk (subunits gamma, delta, and epsilon) rotating inside the F1 region and a stationary peripheral stalk (subunits F6, b, d, and OSCP).</text>
</comment>
<evidence type="ECO:0000256" key="3">
    <source>
        <dbReference type="ARBA" id="ARBA00007346"/>
    </source>
</evidence>
<feature type="region of interest" description="Disordered" evidence="27">
    <location>
        <begin position="194"/>
        <end position="292"/>
    </location>
</feature>
<dbReference type="PANTHER" id="PTHR23103">
    <property type="entry name" value="ALZHEIMER'S DISEASE BETA-AMYLOID RELATED"/>
    <property type="match status" value="1"/>
</dbReference>
<sequence length="822" mass="92525">MGCREVFILLLAATSTVAVEVPSDSGTGLLAEPQVAMFCGKLNMHINIQTGKWEPDPSGTKSCTGTKEGILQYCQEVYPELQITNVVEANQPVSIWDWCKKGRKQCRSHMHIVVPYRCLVGEFVSDALLVPDKCKFLHQERMDMCESHLHWHTVAKESCGDRSMNLHDYGMLLPCGIDRFRGVEFVCCPAEAEKESDSAAVEEDDSDVWWGGAETDYSENSMTRDAGSEPTVVENDEDPDEEEEEVLDNDQDGDGDEDEKEAEDDEIVDERHDSSQSTSIAMTTTTTTTTESVEEVVREVCFASAETGPCRAMLPRWYFVREEGRCAPFIYGGCGGNRNNFESEEYCLSVCSSVLPTPSSSPPDAVDRYLETPADENEHAHFLKAKESLEAKHRERMSQVMREWEEAERQAKSLPHNDKKAVIQHFQEKVEALEQEAASERQQLVETHMARVEALLNDRRRLALESYLSALQADPPRPQHVFSLLKKYVRAEQKDRQHTLKHFEHVRMVDPKKAAQIRPQVLTHLRVIEERMNQSLGLLFKVPGVAEDIQDQVELLQREQQEMSAQLANLQSDVRVSYGNDALMPDSTASLDLLPAEDTQGFGFIHPESFNQPNTQNQVEPVDARPIPDRGLPTRPVSGLKPDDVPELGMEAEERHIEVYHQKLVFFAEDVSSNKGAIIGLMVGGVVIATIIVITLVMLRKKQYTSIHHGIIEIMALHRLFHLSSLLRSAVSVTLRRNIGLSAVVFNKARDLDPVQKLFLDKIREYNAKSKTAGGVFEAGPAYQKNLTEEMTKLQRLYGGGDLTKFPQFKFPEPKLEEVTAK</sequence>
<dbReference type="InterPro" id="IPR036204">
    <property type="entry name" value="ATP_synth_f6_sf_mt"/>
</dbReference>
<dbReference type="Proteomes" id="UP000694427">
    <property type="component" value="Unplaced"/>
</dbReference>
<dbReference type="SUPFAM" id="SSF109843">
    <property type="entry name" value="CAPPD, an extracellular domain of amyloid beta A4 protein"/>
    <property type="match status" value="1"/>
</dbReference>
<keyword evidence="8" id="KW-0479">Metal-binding</keyword>
<comment type="similarity">
    <text evidence="24 25">Belongs to the APP family.</text>
</comment>
<dbReference type="SUPFAM" id="SSF89811">
    <property type="entry name" value="Amyloid beta a4 protein copper binding domain (domain 2)"/>
    <property type="match status" value="1"/>
</dbReference>
<dbReference type="GO" id="GO:0005794">
    <property type="term" value="C:Golgi apparatus"/>
    <property type="evidence" value="ECO:0007669"/>
    <property type="project" value="TreeGrafter"/>
</dbReference>
<evidence type="ECO:0000256" key="26">
    <source>
        <dbReference type="SAM" id="Coils"/>
    </source>
</evidence>
<evidence type="ECO:0000256" key="6">
    <source>
        <dbReference type="ARBA" id="ARBA00022690"/>
    </source>
</evidence>
<dbReference type="Pfam" id="PF02177">
    <property type="entry name" value="APP_N"/>
    <property type="match status" value="1"/>
</dbReference>
<dbReference type="PROSITE" id="PS51869">
    <property type="entry name" value="APP_E1"/>
    <property type="match status" value="1"/>
</dbReference>
<evidence type="ECO:0000256" key="11">
    <source>
        <dbReference type="ARBA" id="ARBA00022792"/>
    </source>
</evidence>
<evidence type="ECO:0000256" key="15">
    <source>
        <dbReference type="ARBA" id="ARBA00023065"/>
    </source>
</evidence>
<feature type="disulfide bond" evidence="24">
    <location>
        <begin position="99"/>
        <end position="106"/>
    </location>
</feature>
<feature type="disulfide bond" evidence="24">
    <location>
        <begin position="159"/>
        <end position="187"/>
    </location>
</feature>
<evidence type="ECO:0000256" key="14">
    <source>
        <dbReference type="ARBA" id="ARBA00023008"/>
    </source>
</evidence>
<dbReference type="GO" id="GO:0004867">
    <property type="term" value="F:serine-type endopeptidase inhibitor activity"/>
    <property type="evidence" value="ECO:0007669"/>
    <property type="project" value="UniProtKB-KW"/>
</dbReference>
<evidence type="ECO:0000256" key="22">
    <source>
        <dbReference type="ARBA" id="ARBA00059339"/>
    </source>
</evidence>
<keyword evidence="11" id="KW-0999">Mitochondrion inner membrane</keyword>
<evidence type="ECO:0000256" key="4">
    <source>
        <dbReference type="ARBA" id="ARBA00022448"/>
    </source>
</evidence>
<evidence type="ECO:0000259" key="30">
    <source>
        <dbReference type="PROSITE" id="PS51869"/>
    </source>
</evidence>
<evidence type="ECO:0000259" key="31">
    <source>
        <dbReference type="PROSITE" id="PS51870"/>
    </source>
</evidence>
<keyword evidence="9 28" id="KW-0732">Signal</keyword>
<dbReference type="InterPro" id="IPR011178">
    <property type="entry name" value="Amyloid_glyco_Cu-bd"/>
</dbReference>
<organism evidence="32 33">
    <name type="scientific">Cyprinus carpio</name>
    <name type="common">Common carp</name>
    <dbReference type="NCBI Taxonomy" id="7962"/>
    <lineage>
        <taxon>Eukaryota</taxon>
        <taxon>Metazoa</taxon>
        <taxon>Chordata</taxon>
        <taxon>Craniata</taxon>
        <taxon>Vertebrata</taxon>
        <taxon>Euteleostomi</taxon>
        <taxon>Actinopterygii</taxon>
        <taxon>Neopterygii</taxon>
        <taxon>Teleostei</taxon>
        <taxon>Ostariophysi</taxon>
        <taxon>Cypriniformes</taxon>
        <taxon>Cyprinidae</taxon>
        <taxon>Cyprininae</taxon>
        <taxon>Cyprinus</taxon>
    </lineage>
</organism>
<evidence type="ECO:0000259" key="29">
    <source>
        <dbReference type="PROSITE" id="PS50279"/>
    </source>
</evidence>
<keyword evidence="26" id="KW-0175">Coiled coil</keyword>
<dbReference type="PROSITE" id="PS00319">
    <property type="entry name" value="APP_CUBD"/>
    <property type="match status" value="1"/>
</dbReference>
<dbReference type="InterPro" id="IPR036176">
    <property type="entry name" value="E2_sf"/>
</dbReference>
<dbReference type="Pfam" id="PF03494">
    <property type="entry name" value="Beta-APP"/>
    <property type="match status" value="1"/>
</dbReference>
<keyword evidence="17" id="KW-0496">Mitochondrion</keyword>
<feature type="domain" description="BPTI/Kunitz inhibitor" evidence="29">
    <location>
        <begin position="301"/>
        <end position="351"/>
    </location>
</feature>
<comment type="subcellular location">
    <subcellularLocation>
        <location evidence="25">Cell membrane</location>
        <topology evidence="25">Single-pass type I membrane protein</topology>
    </subcellularLocation>
    <subcellularLocation>
        <location evidence="2">Membrane</location>
        <topology evidence="2">Single-pass type I membrane protein</topology>
    </subcellularLocation>
    <subcellularLocation>
        <location evidence="1">Mitochondrion inner membrane</location>
    </subcellularLocation>
</comment>
<dbReference type="GO" id="GO:0099503">
    <property type="term" value="C:secretory vesicle"/>
    <property type="evidence" value="ECO:0007669"/>
    <property type="project" value="UniProtKB-ARBA"/>
</dbReference>
<evidence type="ECO:0000313" key="33">
    <source>
        <dbReference type="Proteomes" id="UP000694427"/>
    </source>
</evidence>
<evidence type="ECO:0000256" key="16">
    <source>
        <dbReference type="ARBA" id="ARBA00023087"/>
    </source>
</evidence>
<evidence type="ECO:0000256" key="9">
    <source>
        <dbReference type="ARBA" id="ARBA00022729"/>
    </source>
</evidence>
<dbReference type="FunFam" id="1.10.246.110:FF:000001">
    <property type="entry name" value="ATP synthase-coupling factor 6, mitochondrial"/>
    <property type="match status" value="1"/>
</dbReference>
<dbReference type="GO" id="GO:0008201">
    <property type="term" value="F:heparin binding"/>
    <property type="evidence" value="ECO:0007669"/>
    <property type="project" value="UniProtKB-UniRule"/>
</dbReference>
<comment type="similarity">
    <text evidence="3">Belongs to the eukaryotic ATPase subunit F6 family.</text>
</comment>
<dbReference type="GO" id="GO:0030546">
    <property type="term" value="F:signaling receptor activator activity"/>
    <property type="evidence" value="ECO:0007669"/>
    <property type="project" value="TreeGrafter"/>
</dbReference>
<keyword evidence="12" id="KW-0722">Serine protease inhibitor</keyword>
<evidence type="ECO:0000256" key="24">
    <source>
        <dbReference type="PROSITE-ProRule" id="PRU01217"/>
    </source>
</evidence>
<dbReference type="FunFam" id="3.30.1490.140:FF:000001">
    <property type="entry name" value="Amyloid beta (A4) protein b"/>
    <property type="match status" value="1"/>
</dbReference>
<protein>
    <recommendedName>
        <fullName evidence="25">Amyloid-beta A4 protein</fullName>
    </recommendedName>
</protein>
<dbReference type="InterPro" id="IPR008154">
    <property type="entry name" value="Amyloid_glyco_extra"/>
</dbReference>
<dbReference type="GO" id="GO:0009986">
    <property type="term" value="C:cell surface"/>
    <property type="evidence" value="ECO:0007669"/>
    <property type="project" value="TreeGrafter"/>
</dbReference>
<comment type="function">
    <text evidence="25">Functions as a cell surface receptor and performs physiological functions on the surface of neurons relevant to neurite growth, neuronal adhesion and axonogenesis.</text>
</comment>
<dbReference type="InterPro" id="IPR019744">
    <property type="entry name" value="APP_CUBD_CS"/>
</dbReference>
<dbReference type="GO" id="GO:0015986">
    <property type="term" value="P:proton motive force-driven ATP synthesis"/>
    <property type="evidence" value="ECO:0007669"/>
    <property type="project" value="InterPro"/>
</dbReference>
<feature type="transmembrane region" description="Helical" evidence="25">
    <location>
        <begin position="677"/>
        <end position="699"/>
    </location>
</feature>
<feature type="compositionally biased region" description="Acidic residues" evidence="27">
    <location>
        <begin position="234"/>
        <end position="268"/>
    </location>
</feature>
<dbReference type="GO" id="GO:0007409">
    <property type="term" value="P:axonogenesis"/>
    <property type="evidence" value="ECO:0007669"/>
    <property type="project" value="TreeGrafter"/>
</dbReference>
<keyword evidence="4" id="KW-0813">Transport</keyword>
<evidence type="ECO:0000256" key="21">
    <source>
        <dbReference type="ARBA" id="ARBA00053261"/>
    </source>
</evidence>
<keyword evidence="33" id="KW-1185">Reference proteome</keyword>
<dbReference type="InterPro" id="IPR036454">
    <property type="entry name" value="Amyloid_glyco_heparin-bd_sf"/>
</dbReference>
<evidence type="ECO:0000256" key="5">
    <source>
        <dbReference type="ARBA" id="ARBA00022547"/>
    </source>
</evidence>
<dbReference type="PRINTS" id="PR00203">
    <property type="entry name" value="AMYLOIDA4"/>
</dbReference>
<feature type="disulfide bond" evidence="24">
    <location>
        <begin position="134"/>
        <end position="188"/>
    </location>
</feature>
<keyword evidence="5" id="KW-0138">CF(0)</keyword>
<gene>
    <name evidence="32" type="primary">LOC109065280</name>
</gene>
<dbReference type="Gene3D" id="1.10.246.110">
    <property type="entry name" value="Mitochondrial ATP synthase-coupling factor 6"/>
    <property type="match status" value="1"/>
</dbReference>
<dbReference type="GO" id="GO:0046914">
    <property type="term" value="F:transition metal ion binding"/>
    <property type="evidence" value="ECO:0007669"/>
    <property type="project" value="InterPro"/>
</dbReference>
<dbReference type="Pfam" id="PF12925">
    <property type="entry name" value="APP_E2"/>
    <property type="match status" value="1"/>
</dbReference>
<dbReference type="GO" id="GO:0015078">
    <property type="term" value="F:proton transmembrane transporter activity"/>
    <property type="evidence" value="ECO:0007669"/>
    <property type="project" value="InterPro"/>
</dbReference>
<feature type="disulfide bond" evidence="24">
    <location>
        <begin position="145"/>
        <end position="175"/>
    </location>
</feature>
<evidence type="ECO:0000256" key="8">
    <source>
        <dbReference type="ARBA" id="ARBA00022723"/>
    </source>
</evidence>
<feature type="coiled-coil region" evidence="26">
    <location>
        <begin position="546"/>
        <end position="573"/>
    </location>
</feature>
<feature type="region of interest" description="CuBD subdomain" evidence="24">
    <location>
        <begin position="132"/>
        <end position="190"/>
    </location>
</feature>
<dbReference type="SUPFAM" id="SSF56491">
    <property type="entry name" value="A heparin-binding domain"/>
    <property type="match status" value="1"/>
</dbReference>
<dbReference type="PRINTS" id="PR00759">
    <property type="entry name" value="BASICPTASE"/>
</dbReference>
<evidence type="ECO:0000256" key="12">
    <source>
        <dbReference type="ARBA" id="ARBA00022900"/>
    </source>
</evidence>
<evidence type="ECO:0000313" key="32">
    <source>
        <dbReference type="Ensembl" id="ENSCCRP00010089466.1"/>
    </source>
</evidence>
<dbReference type="GO" id="GO:0005769">
    <property type="term" value="C:early endosome"/>
    <property type="evidence" value="ECO:0007669"/>
    <property type="project" value="TreeGrafter"/>
</dbReference>
<reference evidence="32" key="2">
    <citation type="submission" date="2025-09" db="UniProtKB">
        <authorList>
            <consortium name="Ensembl"/>
        </authorList>
    </citation>
    <scope>IDENTIFICATION</scope>
</reference>
<dbReference type="InterPro" id="IPR002223">
    <property type="entry name" value="Kunitz_BPTI"/>
</dbReference>
<evidence type="ECO:0000256" key="17">
    <source>
        <dbReference type="ARBA" id="ARBA00023128"/>
    </source>
</evidence>
<keyword evidence="20" id="KW-0325">Glycoprotein</keyword>
<dbReference type="InterPro" id="IPR036669">
    <property type="entry name" value="Amyloid_Cu-bd_sf"/>
</dbReference>
<dbReference type="GO" id="GO:0051246">
    <property type="term" value="P:regulation of protein metabolic process"/>
    <property type="evidence" value="ECO:0007669"/>
    <property type="project" value="UniProtKB-ARBA"/>
</dbReference>
<dbReference type="GO" id="GO:0005743">
    <property type="term" value="C:mitochondrial inner membrane"/>
    <property type="evidence" value="ECO:0007669"/>
    <property type="project" value="UniProtKB-SubCell"/>
</dbReference>
<keyword evidence="19 24" id="KW-1015">Disulfide bond</keyword>
<dbReference type="SUPFAM" id="SSF111357">
    <property type="entry name" value="Mitochondrial ATP synthase coupling factor 6"/>
    <property type="match status" value="1"/>
</dbReference>
<evidence type="ECO:0000256" key="20">
    <source>
        <dbReference type="ARBA" id="ARBA00023180"/>
    </source>
</evidence>
<name>A0A8C1NAN2_CYPCA</name>
<keyword evidence="7 25" id="KW-0812">Transmembrane</keyword>
<dbReference type="PROSITE" id="PS50279">
    <property type="entry name" value="BPTI_KUNITZ_2"/>
    <property type="match status" value="1"/>
</dbReference>
<dbReference type="CDD" id="cd22607">
    <property type="entry name" value="Kunitz_ABPP-like"/>
    <property type="match status" value="1"/>
</dbReference>
<dbReference type="Gene3D" id="1.20.120.770">
    <property type="entry name" value="Amyloid precursor protein, E2 domain"/>
    <property type="match status" value="1"/>
</dbReference>
<evidence type="ECO:0000256" key="27">
    <source>
        <dbReference type="SAM" id="MobiDB-lite"/>
    </source>
</evidence>
<evidence type="ECO:0000256" key="23">
    <source>
        <dbReference type="ARBA" id="ARBA00064647"/>
    </source>
</evidence>
<dbReference type="CDD" id="cd21707">
    <property type="entry name" value="JMTM_APP"/>
    <property type="match status" value="1"/>
</dbReference>
<dbReference type="InterPro" id="IPR008387">
    <property type="entry name" value="ATP_synth_f6_mt"/>
</dbReference>
<keyword evidence="16 25" id="KW-0034">Amyloid</keyword>
<dbReference type="GO" id="GO:0045121">
    <property type="term" value="C:membrane raft"/>
    <property type="evidence" value="ECO:0007669"/>
    <property type="project" value="TreeGrafter"/>
</dbReference>
<feature type="disulfide bond" evidence="24">
    <location>
        <begin position="74"/>
        <end position="118"/>
    </location>
</feature>
<keyword evidence="15" id="KW-0406">Ion transport</keyword>
<dbReference type="GO" id="GO:0043005">
    <property type="term" value="C:neuron projection"/>
    <property type="evidence" value="ECO:0007669"/>
    <property type="project" value="UniProtKB-ARBA"/>
</dbReference>
<dbReference type="SUPFAM" id="SSF57362">
    <property type="entry name" value="BPTI-like"/>
    <property type="match status" value="1"/>
</dbReference>
<dbReference type="InterPro" id="IPR013803">
    <property type="entry name" value="Amyloid_glyco_Abeta"/>
</dbReference>
<dbReference type="GO" id="GO:0005886">
    <property type="term" value="C:plasma membrane"/>
    <property type="evidence" value="ECO:0007669"/>
    <property type="project" value="UniProtKB-SubCell"/>
</dbReference>
<evidence type="ECO:0000256" key="25">
    <source>
        <dbReference type="RuleBase" id="RU367156"/>
    </source>
</evidence>
<dbReference type="GO" id="GO:0007417">
    <property type="term" value="P:central nervous system development"/>
    <property type="evidence" value="ECO:0007669"/>
    <property type="project" value="TreeGrafter"/>
</dbReference>
<feature type="chain" id="PRO_5034726400" description="Amyloid-beta A4 protein" evidence="28">
    <location>
        <begin position="19"/>
        <end position="822"/>
    </location>
</feature>
<dbReference type="SMART" id="SM00131">
    <property type="entry name" value="KU"/>
    <property type="match status" value="1"/>
</dbReference>
<reference evidence="32" key="1">
    <citation type="submission" date="2025-08" db="UniProtKB">
        <authorList>
            <consortium name="Ensembl"/>
        </authorList>
    </citation>
    <scope>IDENTIFICATION</scope>
</reference>
<dbReference type="PROSITE" id="PS00280">
    <property type="entry name" value="BPTI_KUNITZ_1"/>
    <property type="match status" value="1"/>
</dbReference>
<dbReference type="FunFam" id="4.10.410.10:FF:000001">
    <property type="entry name" value="Amyloid beta A4 protein"/>
    <property type="match status" value="1"/>
</dbReference>
<comment type="function">
    <text evidence="22">Subunit F6, of the mitochondrial membrane ATP synthase complex (F(1)F(0) ATP synthase or Complex V) that produces ATP from ADP in the presence of a proton gradient across the membrane which is generated by electron transport complexes of the respiratory chain. ATP synthase complex consist of a soluble F(1) head domain - the catalytic core - and a membrane F(1) domain - the membrane proton channel. These two domains are linked by a central stalk rotating inside the F(1) region and a stationary peripheral stalk. During catalysis, ATP synthesis in the catalytic domain of F(1) is coupled via a rotary mechanism of the central stalk subunits to proton translocation. In vivo, can only synthesize ATP although its ATP hydrolase activity can be activated artificially in vitro. Part of the complex F(0) domain. Part of the complex F(0) domain and the peripheric stalk, which acts as a stator to hold the catalytic alpha(3)beta(3) subcomplex and subunit a/ATP6 static relative to the rotary elements.</text>
</comment>
<evidence type="ECO:0000256" key="28">
    <source>
        <dbReference type="SAM" id="SignalP"/>
    </source>
</evidence>
<dbReference type="Gene3D" id="3.30.1490.140">
    <property type="entry name" value="Amyloidogenic glycoprotein, copper-binding domain"/>
    <property type="match status" value="1"/>
</dbReference>